<keyword evidence="3 5" id="KW-0378">Hydrolase</keyword>
<dbReference type="HAMAP" id="MF_00378">
    <property type="entry name" value="Exonuc_7_L"/>
    <property type="match status" value="1"/>
</dbReference>
<protein>
    <recommendedName>
        <fullName evidence="5">Exodeoxyribonuclease 7 large subunit</fullName>
        <ecNumber evidence="5">3.1.11.6</ecNumber>
    </recommendedName>
    <alternativeName>
        <fullName evidence="5">Exodeoxyribonuclease VII large subunit</fullName>
        <shortName evidence="5">Exonuclease VII large subunit</shortName>
    </alternativeName>
</protein>
<dbReference type="InterPro" id="IPR020579">
    <property type="entry name" value="Exonuc_VII_lsu_C"/>
</dbReference>
<evidence type="ECO:0000259" key="8">
    <source>
        <dbReference type="Pfam" id="PF13742"/>
    </source>
</evidence>
<feature type="domain" description="Exonuclease VII large subunit C-terminal" evidence="7">
    <location>
        <begin position="125"/>
        <end position="436"/>
    </location>
</feature>
<comment type="subcellular location">
    <subcellularLocation>
        <location evidence="5 6">Cytoplasm</location>
    </subcellularLocation>
</comment>
<dbReference type="EMBL" id="JBHSDV010000003">
    <property type="protein sequence ID" value="MFC4388571.1"/>
    <property type="molecule type" value="Genomic_DNA"/>
</dbReference>
<feature type="domain" description="OB-fold nucleic acid binding" evidence="8">
    <location>
        <begin position="6"/>
        <end position="101"/>
    </location>
</feature>
<dbReference type="Pfam" id="PF13742">
    <property type="entry name" value="tRNA_anti_2"/>
    <property type="match status" value="1"/>
</dbReference>
<sequence length="446" mass="51380">MEDKYLSVTALTKYIKKKFDVDEHLQGIYIRGEISNYKHHSRGHMYLTIKDENASIRAVMFQHQNIKLQFRPENGMKVLINGSVSVFEASGQYQLYINDMQPDGIGALHLAFEQLKIKLTDEGIFEERNKKKLPKFPKKIAVLTSPTGAAIRDILTTLERRYPIVDVLIFPILVQGKYAKDSIVRAIQTVNNRTDIDLIIMGRGGGSIEELWPFNEELVARAIFDSNIPIISAVGHETDFSISDFTADRRAATPTAAAELAVPSIADLIQYQEQLNRMLTNYMHQLYKTKFNSWHNVKESYFFKFPHRYIEEKEQALDTIIDRFQTNLTKIRQHKKDQVAHIDKQLSYFKPTKIIDRKKESVLQLEREMTNYLKTILSNKKRDFSNKLESLELLNPTSTMLRGYSILYDKNKEMVTNITNVSVGDELQAHVSNGVIVSIIKEVKES</sequence>
<evidence type="ECO:0000313" key="10">
    <source>
        <dbReference type="Proteomes" id="UP001595880"/>
    </source>
</evidence>
<organism evidence="9 10">
    <name type="scientific">Gracilibacillus marinus</name>
    <dbReference type="NCBI Taxonomy" id="630535"/>
    <lineage>
        <taxon>Bacteria</taxon>
        <taxon>Bacillati</taxon>
        <taxon>Bacillota</taxon>
        <taxon>Bacilli</taxon>
        <taxon>Bacillales</taxon>
        <taxon>Bacillaceae</taxon>
        <taxon>Gracilibacillus</taxon>
    </lineage>
</organism>
<evidence type="ECO:0000256" key="2">
    <source>
        <dbReference type="ARBA" id="ARBA00022722"/>
    </source>
</evidence>
<dbReference type="InterPro" id="IPR003753">
    <property type="entry name" value="Exonuc_VII_L"/>
</dbReference>
<dbReference type="PANTHER" id="PTHR30008:SF0">
    <property type="entry name" value="EXODEOXYRIBONUCLEASE 7 LARGE SUBUNIT"/>
    <property type="match status" value="1"/>
</dbReference>
<dbReference type="InterPro" id="IPR025824">
    <property type="entry name" value="OB-fold_nuc-bd_dom"/>
</dbReference>
<dbReference type="CDD" id="cd04489">
    <property type="entry name" value="ExoVII_LU_OBF"/>
    <property type="match status" value="1"/>
</dbReference>
<keyword evidence="4 5" id="KW-0269">Exonuclease</keyword>
<dbReference type="InterPro" id="IPR012340">
    <property type="entry name" value="NA-bd_OB-fold"/>
</dbReference>
<dbReference type="Gene3D" id="2.40.50.140">
    <property type="entry name" value="Nucleic acid-binding proteins"/>
    <property type="match status" value="1"/>
</dbReference>
<evidence type="ECO:0000256" key="6">
    <source>
        <dbReference type="RuleBase" id="RU004355"/>
    </source>
</evidence>
<evidence type="ECO:0000313" key="9">
    <source>
        <dbReference type="EMBL" id="MFC4388571.1"/>
    </source>
</evidence>
<dbReference type="RefSeq" id="WP_390199680.1">
    <property type="nucleotide sequence ID" value="NZ_JBHSDV010000003.1"/>
</dbReference>
<comment type="similarity">
    <text evidence="5 6">Belongs to the XseA family.</text>
</comment>
<keyword evidence="10" id="KW-1185">Reference proteome</keyword>
<dbReference type="EC" id="3.1.11.6" evidence="5"/>
<reference evidence="10" key="1">
    <citation type="journal article" date="2019" name="Int. J. Syst. Evol. Microbiol.">
        <title>The Global Catalogue of Microorganisms (GCM) 10K type strain sequencing project: providing services to taxonomists for standard genome sequencing and annotation.</title>
        <authorList>
            <consortium name="The Broad Institute Genomics Platform"/>
            <consortium name="The Broad Institute Genome Sequencing Center for Infectious Disease"/>
            <person name="Wu L."/>
            <person name="Ma J."/>
        </authorList>
    </citation>
    <scope>NUCLEOTIDE SEQUENCE [LARGE SCALE GENOMIC DNA]</scope>
    <source>
        <strain evidence="10">KACC 14058</strain>
    </source>
</reference>
<dbReference type="GO" id="GO:0008855">
    <property type="term" value="F:exodeoxyribonuclease VII activity"/>
    <property type="evidence" value="ECO:0007669"/>
    <property type="project" value="UniProtKB-EC"/>
</dbReference>
<dbReference type="PANTHER" id="PTHR30008">
    <property type="entry name" value="EXODEOXYRIBONUCLEASE 7 LARGE SUBUNIT"/>
    <property type="match status" value="1"/>
</dbReference>
<comment type="catalytic activity">
    <reaction evidence="5 6">
        <text>Exonucleolytic cleavage in either 5'- to 3'- or 3'- to 5'-direction to yield nucleoside 5'-phosphates.</text>
        <dbReference type="EC" id="3.1.11.6"/>
    </reaction>
</comment>
<dbReference type="Pfam" id="PF02601">
    <property type="entry name" value="Exonuc_VII_L"/>
    <property type="match status" value="1"/>
</dbReference>
<comment type="subunit">
    <text evidence="5">Heterooligomer composed of large and small subunits.</text>
</comment>
<comment type="caution">
    <text evidence="9">The sequence shown here is derived from an EMBL/GenBank/DDBJ whole genome shotgun (WGS) entry which is preliminary data.</text>
</comment>
<name>A0ABV8VZZ4_9BACI</name>
<evidence type="ECO:0000256" key="5">
    <source>
        <dbReference type="HAMAP-Rule" id="MF_00378"/>
    </source>
</evidence>
<dbReference type="NCBIfam" id="TIGR00237">
    <property type="entry name" value="xseA"/>
    <property type="match status" value="1"/>
</dbReference>
<evidence type="ECO:0000259" key="7">
    <source>
        <dbReference type="Pfam" id="PF02601"/>
    </source>
</evidence>
<evidence type="ECO:0000256" key="3">
    <source>
        <dbReference type="ARBA" id="ARBA00022801"/>
    </source>
</evidence>
<dbReference type="Proteomes" id="UP001595880">
    <property type="component" value="Unassembled WGS sequence"/>
</dbReference>
<keyword evidence="1 5" id="KW-0963">Cytoplasm</keyword>
<gene>
    <name evidence="5 9" type="primary">xseA</name>
    <name evidence="9" type="ORF">ACFOZ1_12270</name>
</gene>
<evidence type="ECO:0000256" key="1">
    <source>
        <dbReference type="ARBA" id="ARBA00022490"/>
    </source>
</evidence>
<comment type="function">
    <text evidence="5">Bidirectionally degrades single-stranded DNA into large acid-insoluble oligonucleotides, which are then degraded further into small acid-soluble oligonucleotides.</text>
</comment>
<proteinExistence type="inferred from homology"/>
<evidence type="ECO:0000256" key="4">
    <source>
        <dbReference type="ARBA" id="ARBA00022839"/>
    </source>
</evidence>
<accession>A0ABV8VZZ4</accession>
<keyword evidence="2 5" id="KW-0540">Nuclease</keyword>